<sequence length="215" mass="22968">MPYHPDLAGLLIPGSEHPDPDAGYHYVVRPHALPDAVLPSGRVAACDPLVSCGDAEPLEFRVPPGRYPLVAWVASTVRDGVEYGHRVTALQMRVHDAPIHHWRLDGDAARTASLGESEFTGFPVDAGCAALSDVVALRALHGWDEEDVEDVFMPEAPEVPGVPGSASAVTDHDTGANVVIVGSGWGDGVYPVFACFDDTERFTGYVIDFMVVPTL</sequence>
<accession>A0A562VAR5</accession>
<evidence type="ECO:0000313" key="1">
    <source>
        <dbReference type="EMBL" id="TWJ14972.1"/>
    </source>
</evidence>
<protein>
    <submittedName>
        <fullName evidence="1">Uncharacterized protein DUF4241</fullName>
    </submittedName>
</protein>
<dbReference type="Proteomes" id="UP000321617">
    <property type="component" value="Unassembled WGS sequence"/>
</dbReference>
<organism evidence="1 2">
    <name type="scientific">Stackebrandtia albiflava</name>
    <dbReference type="NCBI Taxonomy" id="406432"/>
    <lineage>
        <taxon>Bacteria</taxon>
        <taxon>Bacillati</taxon>
        <taxon>Actinomycetota</taxon>
        <taxon>Actinomycetes</taxon>
        <taxon>Glycomycetales</taxon>
        <taxon>Glycomycetaceae</taxon>
        <taxon>Stackebrandtia</taxon>
    </lineage>
</organism>
<keyword evidence="2" id="KW-1185">Reference proteome</keyword>
<comment type="caution">
    <text evidence="1">The sequence shown here is derived from an EMBL/GenBank/DDBJ whole genome shotgun (WGS) entry which is preliminary data.</text>
</comment>
<name>A0A562VAR5_9ACTN</name>
<dbReference type="AlphaFoldDB" id="A0A562VAR5"/>
<dbReference type="InterPro" id="IPR025335">
    <property type="entry name" value="DUF4241"/>
</dbReference>
<gene>
    <name evidence="1" type="ORF">LX16_0667</name>
</gene>
<dbReference type="RefSeq" id="WP_147132879.1">
    <property type="nucleotide sequence ID" value="NZ_BAABIJ010000001.1"/>
</dbReference>
<proteinExistence type="predicted"/>
<evidence type="ECO:0000313" key="2">
    <source>
        <dbReference type="Proteomes" id="UP000321617"/>
    </source>
</evidence>
<reference evidence="1 2" key="1">
    <citation type="journal article" date="2013" name="Stand. Genomic Sci.">
        <title>Genomic Encyclopedia of Type Strains, Phase I: The one thousand microbial genomes (KMG-I) project.</title>
        <authorList>
            <person name="Kyrpides N.C."/>
            <person name="Woyke T."/>
            <person name="Eisen J.A."/>
            <person name="Garrity G."/>
            <person name="Lilburn T.G."/>
            <person name="Beck B.J."/>
            <person name="Whitman W.B."/>
            <person name="Hugenholtz P."/>
            <person name="Klenk H.P."/>
        </authorList>
    </citation>
    <scope>NUCLEOTIDE SEQUENCE [LARGE SCALE GENOMIC DNA]</scope>
    <source>
        <strain evidence="1 2">DSM 45044</strain>
    </source>
</reference>
<dbReference type="OrthoDB" id="9789980at2"/>
<dbReference type="EMBL" id="VLLL01000005">
    <property type="protein sequence ID" value="TWJ14972.1"/>
    <property type="molecule type" value="Genomic_DNA"/>
</dbReference>
<dbReference type="Pfam" id="PF14025">
    <property type="entry name" value="DUF4241"/>
    <property type="match status" value="1"/>
</dbReference>